<dbReference type="InterPro" id="IPR050902">
    <property type="entry name" value="ABC_Transporter_SBP"/>
</dbReference>
<keyword evidence="4" id="KW-1185">Reference proteome</keyword>
<dbReference type="PROSITE" id="PS50983">
    <property type="entry name" value="FE_B12_PBP"/>
    <property type="match status" value="1"/>
</dbReference>
<protein>
    <submittedName>
        <fullName evidence="3">ABC transporter substrate-binding protein</fullName>
    </submittedName>
</protein>
<dbReference type="NCBIfam" id="NF038402">
    <property type="entry name" value="TroA_like"/>
    <property type="match status" value="1"/>
</dbReference>
<dbReference type="PROSITE" id="PS51257">
    <property type="entry name" value="PROKAR_LIPOPROTEIN"/>
    <property type="match status" value="1"/>
</dbReference>
<keyword evidence="1" id="KW-0732">Signal</keyword>
<evidence type="ECO:0000256" key="1">
    <source>
        <dbReference type="ARBA" id="ARBA00022729"/>
    </source>
</evidence>
<dbReference type="EMBL" id="BAABDK010000034">
    <property type="protein sequence ID" value="GAA4053273.1"/>
    <property type="molecule type" value="Genomic_DNA"/>
</dbReference>
<dbReference type="Gene3D" id="3.40.50.1980">
    <property type="entry name" value="Nitrogenase molybdenum iron protein domain"/>
    <property type="match status" value="2"/>
</dbReference>
<dbReference type="Pfam" id="PF01497">
    <property type="entry name" value="Peripla_BP_2"/>
    <property type="match status" value="1"/>
</dbReference>
<dbReference type="SUPFAM" id="SSF53807">
    <property type="entry name" value="Helical backbone' metal receptor"/>
    <property type="match status" value="1"/>
</dbReference>
<sequence length="307" mass="34320">MRFFLLLLPLALLLGCRSETEKTGLVPVRDGLGRAVQLPAHPRRVLALAPSMTEMLFAVADTATIVARCPQDNYPAAVYRKPVVNNYPLDMEKLVLLKPDVVFTVEGMTSVDDAQRLQQLGIPVYYLRFRSVDDVFKGIDEVGRLLGRQAQAKHLTDSLRQSLKTLANGPGLQPANRPNVLAITWQDPIYCYGQNTLFTDEIRLAGGQNALTDTFPQPYPALTREYILKLNPDVLLGGSFEKLDSTFFKNYPELKRINAYQSRRVFAITGNLLERPSPRVVESVRELQGLLHQGREMQPATARATAN</sequence>
<evidence type="ECO:0000259" key="2">
    <source>
        <dbReference type="PROSITE" id="PS50983"/>
    </source>
</evidence>
<dbReference type="InterPro" id="IPR002491">
    <property type="entry name" value="ABC_transptr_periplasmic_BD"/>
</dbReference>
<evidence type="ECO:0000313" key="4">
    <source>
        <dbReference type="Proteomes" id="UP001501469"/>
    </source>
</evidence>
<reference evidence="4" key="1">
    <citation type="journal article" date="2019" name="Int. J. Syst. Evol. Microbiol.">
        <title>The Global Catalogue of Microorganisms (GCM) 10K type strain sequencing project: providing services to taxonomists for standard genome sequencing and annotation.</title>
        <authorList>
            <consortium name="The Broad Institute Genomics Platform"/>
            <consortium name="The Broad Institute Genome Sequencing Center for Infectious Disease"/>
            <person name="Wu L."/>
            <person name="Ma J."/>
        </authorList>
    </citation>
    <scope>NUCLEOTIDE SEQUENCE [LARGE SCALE GENOMIC DNA]</scope>
    <source>
        <strain evidence="4">JCM 17225</strain>
    </source>
</reference>
<accession>A0ABP7UUN7</accession>
<feature type="domain" description="Fe/B12 periplasmic-binding" evidence="2">
    <location>
        <begin position="44"/>
        <end position="295"/>
    </location>
</feature>
<comment type="caution">
    <text evidence="3">The sequence shown here is derived from an EMBL/GenBank/DDBJ whole genome shotgun (WGS) entry which is preliminary data.</text>
</comment>
<organism evidence="3 4">
    <name type="scientific">Hymenobacter glaciei</name>
    <dbReference type="NCBI Taxonomy" id="877209"/>
    <lineage>
        <taxon>Bacteria</taxon>
        <taxon>Pseudomonadati</taxon>
        <taxon>Bacteroidota</taxon>
        <taxon>Cytophagia</taxon>
        <taxon>Cytophagales</taxon>
        <taxon>Hymenobacteraceae</taxon>
        <taxon>Hymenobacter</taxon>
    </lineage>
</organism>
<dbReference type="Proteomes" id="UP001501469">
    <property type="component" value="Unassembled WGS sequence"/>
</dbReference>
<evidence type="ECO:0000313" key="3">
    <source>
        <dbReference type="EMBL" id="GAA4053273.1"/>
    </source>
</evidence>
<dbReference type="RefSeq" id="WP_345059194.1">
    <property type="nucleotide sequence ID" value="NZ_BAABDK010000034.1"/>
</dbReference>
<proteinExistence type="predicted"/>
<dbReference type="PANTHER" id="PTHR30535">
    <property type="entry name" value="VITAMIN B12-BINDING PROTEIN"/>
    <property type="match status" value="1"/>
</dbReference>
<dbReference type="InterPro" id="IPR054828">
    <property type="entry name" value="Vit_B12_bind_prot"/>
</dbReference>
<dbReference type="PANTHER" id="PTHR30535:SF34">
    <property type="entry name" value="MOLYBDATE-BINDING PROTEIN MOLA"/>
    <property type="match status" value="1"/>
</dbReference>
<gene>
    <name evidence="3" type="ORF">GCM10022409_45240</name>
</gene>
<name>A0ABP7UUN7_9BACT</name>